<evidence type="ECO:0008006" key="5">
    <source>
        <dbReference type="Google" id="ProtNLM"/>
    </source>
</evidence>
<sequence length="659" mass="72862">MFTIPLPVPITHVHSFPRQTWIAPTFAVRARNVSQNEKRYATPSRATAKLRIRRYIADNLSGWQARLTYFSGIMTHAQSTESIMDYPDGGVRAWLVVVGAWCAMIPSMGLLNSLAVLQAWLGENELQGMPESSTGWIFSGYAFFLFFCGAQIGPVFDAHDMRILIVPGALGIVLALVFMSFSSEFYQFFLSFSVLGGISSSLLYNPAVSAIGHWFHKKRGLATGLACTAEGVGGVWMPLVILYLAPRIGFGWSIRVISLICATHGLAACCLLTKRLKPEKSRGSSIDLKALKDIDYAAVALGLVLVEFAVFIPITYICSYGIHSGFGYLNAYMLNPLLNVGAVPGRFLPNYVADRFGVMNTMCTITFCCMTSIFGLWLTANGSRAMTTAFAIIYGFWSGASVSLAPVAIGLVCRTEDYGKRNGTAYTLCSFGTLIGIPIAGAILGAEGGGYRAHKLVVINAFQNVYHPSRNARVMFLSNRAPAKPLPRFQTNTPLDSTFDKDIRDVHLIYDYDAEDENGNPEKWRYEMWFFSEDRVVYAIHGGPMAGRINYQAATYQCIRPGELWQVNWLEETGTVCSLVYDIPNQKISTLISFSRGHWENPQAAHGDKRNPGDLARWRVLARFGHQSDRLMLSEQADIVEKFKGKGDLVPISEDAITF</sequence>
<dbReference type="Gene3D" id="2.40.128.20">
    <property type="match status" value="1"/>
</dbReference>
<keyword evidence="2" id="KW-0472">Membrane</keyword>
<feature type="transmembrane region" description="Helical" evidence="2">
    <location>
        <begin position="252"/>
        <end position="273"/>
    </location>
</feature>
<evidence type="ECO:0000313" key="3">
    <source>
        <dbReference type="EMBL" id="KAF0320534.1"/>
    </source>
</evidence>
<dbReference type="OrthoDB" id="410267at2759"/>
<feature type="transmembrane region" description="Helical" evidence="2">
    <location>
        <begin position="220"/>
        <end position="246"/>
    </location>
</feature>
<feature type="transmembrane region" description="Helical" evidence="2">
    <location>
        <begin position="424"/>
        <end position="446"/>
    </location>
</feature>
<proteinExistence type="predicted"/>
<evidence type="ECO:0000313" key="4">
    <source>
        <dbReference type="Proteomes" id="UP000434172"/>
    </source>
</evidence>
<feature type="transmembrane region" description="Helical" evidence="2">
    <location>
        <begin position="188"/>
        <end position="208"/>
    </location>
</feature>
<gene>
    <name evidence="3" type="ORF">GQ607_012290</name>
</gene>
<dbReference type="InterPro" id="IPR012674">
    <property type="entry name" value="Calycin"/>
</dbReference>
<dbReference type="AlphaFoldDB" id="A0A8H3W5S1"/>
<feature type="transmembrane region" description="Helical" evidence="2">
    <location>
        <begin position="136"/>
        <end position="156"/>
    </location>
</feature>
<dbReference type="SUPFAM" id="SSF103473">
    <property type="entry name" value="MFS general substrate transporter"/>
    <property type="match status" value="1"/>
</dbReference>
<evidence type="ECO:0000256" key="1">
    <source>
        <dbReference type="ARBA" id="ARBA00004141"/>
    </source>
</evidence>
<dbReference type="Pfam" id="PF05870">
    <property type="entry name" value="PA_decarbox"/>
    <property type="match status" value="1"/>
</dbReference>
<dbReference type="GO" id="GO:0022857">
    <property type="term" value="F:transmembrane transporter activity"/>
    <property type="evidence" value="ECO:0007669"/>
    <property type="project" value="InterPro"/>
</dbReference>
<dbReference type="InterPro" id="IPR036259">
    <property type="entry name" value="MFS_trans_sf"/>
</dbReference>
<feature type="transmembrane region" description="Helical" evidence="2">
    <location>
        <begin position="93"/>
        <end position="116"/>
    </location>
</feature>
<comment type="subcellular location">
    <subcellularLocation>
        <location evidence="1">Membrane</location>
        <topology evidence="1">Multi-pass membrane protein</topology>
    </subcellularLocation>
</comment>
<feature type="transmembrane region" description="Helical" evidence="2">
    <location>
        <begin position="356"/>
        <end position="378"/>
    </location>
</feature>
<name>A0A8H3W5S1_9PEZI</name>
<dbReference type="PANTHER" id="PTHR40087">
    <property type="entry name" value="PHENOLIC ACID DECARBOXYLASE PADC"/>
    <property type="match status" value="1"/>
</dbReference>
<organism evidence="3 4">
    <name type="scientific">Colletotrichum asianum</name>
    <dbReference type="NCBI Taxonomy" id="702518"/>
    <lineage>
        <taxon>Eukaryota</taxon>
        <taxon>Fungi</taxon>
        <taxon>Dikarya</taxon>
        <taxon>Ascomycota</taxon>
        <taxon>Pezizomycotina</taxon>
        <taxon>Sordariomycetes</taxon>
        <taxon>Hypocreomycetidae</taxon>
        <taxon>Glomerellales</taxon>
        <taxon>Glomerellaceae</taxon>
        <taxon>Colletotrichum</taxon>
        <taxon>Colletotrichum gloeosporioides species complex</taxon>
    </lineage>
</organism>
<feature type="transmembrane region" description="Helical" evidence="2">
    <location>
        <begin position="294"/>
        <end position="322"/>
    </location>
</feature>
<reference evidence="3 4" key="1">
    <citation type="submission" date="2019-12" db="EMBL/GenBank/DDBJ databases">
        <title>A genome sequence resource for the geographically widespread anthracnose pathogen Colletotrichum asianum.</title>
        <authorList>
            <person name="Meng Y."/>
        </authorList>
    </citation>
    <scope>NUCLEOTIDE SEQUENCE [LARGE SCALE GENOMIC DNA]</scope>
    <source>
        <strain evidence="3 4">ICMP 18580</strain>
    </source>
</reference>
<evidence type="ECO:0000256" key="2">
    <source>
        <dbReference type="SAM" id="Phobius"/>
    </source>
</evidence>
<keyword evidence="4" id="KW-1185">Reference proteome</keyword>
<feature type="transmembrane region" description="Helical" evidence="2">
    <location>
        <begin position="163"/>
        <end position="182"/>
    </location>
</feature>
<dbReference type="Gene3D" id="1.20.1250.20">
    <property type="entry name" value="MFS general substrate transporter like domains"/>
    <property type="match status" value="1"/>
</dbReference>
<dbReference type="PANTHER" id="PTHR40087:SF1">
    <property type="entry name" value="PHENOLIC ACID DECARBOXYLASE PADC"/>
    <property type="match status" value="1"/>
</dbReference>
<comment type="caution">
    <text evidence="3">The sequence shown here is derived from an EMBL/GenBank/DDBJ whole genome shotgun (WGS) entry which is preliminary data.</text>
</comment>
<keyword evidence="2" id="KW-1133">Transmembrane helix</keyword>
<keyword evidence="2" id="KW-0812">Transmembrane</keyword>
<dbReference type="GO" id="GO:0016831">
    <property type="term" value="F:carboxy-lyase activity"/>
    <property type="evidence" value="ECO:0007669"/>
    <property type="project" value="InterPro"/>
</dbReference>
<dbReference type="Pfam" id="PF07690">
    <property type="entry name" value="MFS_1"/>
    <property type="match status" value="1"/>
</dbReference>
<accession>A0A8H3W5S1</accession>
<feature type="transmembrane region" description="Helical" evidence="2">
    <location>
        <begin position="390"/>
        <end position="412"/>
    </location>
</feature>
<dbReference type="InterPro" id="IPR008729">
    <property type="entry name" value="PA_de_COase"/>
</dbReference>
<dbReference type="GO" id="GO:0016020">
    <property type="term" value="C:membrane"/>
    <property type="evidence" value="ECO:0007669"/>
    <property type="project" value="UniProtKB-SubCell"/>
</dbReference>
<protein>
    <recommendedName>
        <fullName evidence="5">Oxalate formate antiporter</fullName>
    </recommendedName>
</protein>
<dbReference type="EMBL" id="WOWK01000082">
    <property type="protein sequence ID" value="KAF0320534.1"/>
    <property type="molecule type" value="Genomic_DNA"/>
</dbReference>
<dbReference type="SUPFAM" id="SSF50814">
    <property type="entry name" value="Lipocalins"/>
    <property type="match status" value="1"/>
</dbReference>
<dbReference type="InterPro" id="IPR011701">
    <property type="entry name" value="MFS"/>
</dbReference>
<dbReference type="Proteomes" id="UP000434172">
    <property type="component" value="Unassembled WGS sequence"/>
</dbReference>